<proteinExistence type="inferred from homology"/>
<evidence type="ECO:0000256" key="6">
    <source>
        <dbReference type="ARBA" id="ARBA00023125"/>
    </source>
</evidence>
<dbReference type="InterPro" id="IPR036590">
    <property type="entry name" value="SRAP-like"/>
</dbReference>
<dbReference type="InterPro" id="IPR003738">
    <property type="entry name" value="SRAP"/>
</dbReference>
<evidence type="ECO:0000256" key="8">
    <source>
        <dbReference type="RuleBase" id="RU364100"/>
    </source>
</evidence>
<dbReference type="GO" id="GO:0008233">
    <property type="term" value="F:peptidase activity"/>
    <property type="evidence" value="ECO:0007669"/>
    <property type="project" value="UniProtKB-KW"/>
</dbReference>
<dbReference type="PANTHER" id="PTHR13604:SF0">
    <property type="entry name" value="ABASIC SITE PROCESSING PROTEIN HMCES"/>
    <property type="match status" value="1"/>
</dbReference>
<comment type="similarity">
    <text evidence="1 8">Belongs to the SOS response-associated peptidase family.</text>
</comment>
<evidence type="ECO:0000256" key="1">
    <source>
        <dbReference type="ARBA" id="ARBA00008136"/>
    </source>
</evidence>
<keyword evidence="5" id="KW-0190">Covalent protein-DNA linkage</keyword>
<dbReference type="EMBL" id="CP013862">
    <property type="protein sequence ID" value="ALX48977.1"/>
    <property type="molecule type" value="Genomic_DNA"/>
</dbReference>
<evidence type="ECO:0000313" key="10">
    <source>
        <dbReference type="Proteomes" id="UP000050331"/>
    </source>
</evidence>
<dbReference type="AlphaFoldDB" id="A0A0U4E7Z4"/>
<dbReference type="SUPFAM" id="SSF143081">
    <property type="entry name" value="BB1717-like"/>
    <property type="match status" value="1"/>
</dbReference>
<keyword evidence="4 8" id="KW-0378">Hydrolase</keyword>
<dbReference type="EC" id="3.4.-.-" evidence="8"/>
<dbReference type="OrthoDB" id="9782620at2"/>
<organism evidence="9 10">
    <name type="scientific">Lentibacillus amyloliquefaciens</name>
    <dbReference type="NCBI Taxonomy" id="1472767"/>
    <lineage>
        <taxon>Bacteria</taxon>
        <taxon>Bacillati</taxon>
        <taxon>Bacillota</taxon>
        <taxon>Bacilli</taxon>
        <taxon>Bacillales</taxon>
        <taxon>Bacillaceae</taxon>
        <taxon>Lentibacillus</taxon>
    </lineage>
</organism>
<evidence type="ECO:0000313" key="9">
    <source>
        <dbReference type="EMBL" id="ALX48977.1"/>
    </source>
</evidence>
<evidence type="ECO:0000256" key="5">
    <source>
        <dbReference type="ARBA" id="ARBA00023124"/>
    </source>
</evidence>
<dbReference type="PANTHER" id="PTHR13604">
    <property type="entry name" value="DC12-RELATED"/>
    <property type="match status" value="1"/>
</dbReference>
<evidence type="ECO:0000256" key="3">
    <source>
        <dbReference type="ARBA" id="ARBA00022763"/>
    </source>
</evidence>
<reference evidence="9 10" key="1">
    <citation type="submission" date="2016-01" db="EMBL/GenBank/DDBJ databases">
        <title>Complete genome sequence of strain Lentibacillus amyloliquefaciens LAM0015T isolated from saline sediment.</title>
        <authorList>
            <person name="Wang J.-L."/>
            <person name="He M.-X."/>
        </authorList>
    </citation>
    <scope>NUCLEOTIDE SEQUENCE [LARGE SCALE GENOMIC DNA]</scope>
    <source>
        <strain evidence="9 10">LAM0015</strain>
    </source>
</reference>
<dbReference type="GO" id="GO:0006508">
    <property type="term" value="P:proteolysis"/>
    <property type="evidence" value="ECO:0007669"/>
    <property type="project" value="UniProtKB-KW"/>
</dbReference>
<gene>
    <name evidence="9" type="ORF">AOX59_10435</name>
</gene>
<dbReference type="STRING" id="1472767.AOX59_10435"/>
<keyword evidence="10" id="KW-1185">Reference proteome</keyword>
<accession>A0A0U4E7Z4</accession>
<evidence type="ECO:0000256" key="7">
    <source>
        <dbReference type="ARBA" id="ARBA00023239"/>
    </source>
</evidence>
<dbReference type="GO" id="GO:0003697">
    <property type="term" value="F:single-stranded DNA binding"/>
    <property type="evidence" value="ECO:0007669"/>
    <property type="project" value="InterPro"/>
</dbReference>
<dbReference type="GO" id="GO:0106300">
    <property type="term" value="P:protein-DNA covalent cross-linking repair"/>
    <property type="evidence" value="ECO:0007669"/>
    <property type="project" value="InterPro"/>
</dbReference>
<dbReference type="RefSeq" id="WP_068445335.1">
    <property type="nucleotide sequence ID" value="NZ_CP013862.1"/>
</dbReference>
<dbReference type="Proteomes" id="UP000050331">
    <property type="component" value="Chromosome"/>
</dbReference>
<evidence type="ECO:0000256" key="4">
    <source>
        <dbReference type="ARBA" id="ARBA00022801"/>
    </source>
</evidence>
<dbReference type="KEGG" id="lao:AOX59_10435"/>
<keyword evidence="6" id="KW-0238">DNA-binding</keyword>
<dbReference type="Pfam" id="PF02586">
    <property type="entry name" value="SRAP"/>
    <property type="match status" value="1"/>
</dbReference>
<evidence type="ECO:0000256" key="2">
    <source>
        <dbReference type="ARBA" id="ARBA00022670"/>
    </source>
</evidence>
<dbReference type="GO" id="GO:0016829">
    <property type="term" value="F:lyase activity"/>
    <property type="evidence" value="ECO:0007669"/>
    <property type="project" value="UniProtKB-KW"/>
</dbReference>
<name>A0A0U4E7Z4_9BACI</name>
<dbReference type="Gene3D" id="3.90.1680.10">
    <property type="entry name" value="SOS response associated peptidase-like"/>
    <property type="match status" value="1"/>
</dbReference>
<sequence length="223" mass="25806">MCGRYTLLADEVEILEEFGIEQSIDDYQLSYNIAPGQNVLAIIHDGKAKRAGYLRWGLVPSWANDEKIGYKMINARSETAHEKPSFKRLMSRKRCLIVADSFYEWRRDGNEKQPKRIRLENRGLFAFAGLWDKWEQDGKKLFTCTILTKEANGFMQDIHHRMPIILPKDKQDAWLEAGEQSPEEAHHFLRSLEIENLRAYDVASYVNSAKNNDEDCIAPLAQN</sequence>
<keyword evidence="2 8" id="KW-0645">Protease</keyword>
<protein>
    <recommendedName>
        <fullName evidence="8">Abasic site processing protein</fullName>
        <ecNumber evidence="8">3.4.-.-</ecNumber>
    </recommendedName>
</protein>
<keyword evidence="3" id="KW-0227">DNA damage</keyword>
<keyword evidence="7" id="KW-0456">Lyase</keyword>